<dbReference type="Proteomes" id="UP000663833">
    <property type="component" value="Unassembled WGS sequence"/>
</dbReference>
<dbReference type="SUPFAM" id="SSF55874">
    <property type="entry name" value="ATPase domain of HSP90 chaperone/DNA topoisomerase II/histidine kinase"/>
    <property type="match status" value="1"/>
</dbReference>
<dbReference type="Pfam" id="PF13020">
    <property type="entry name" value="NOV_C"/>
    <property type="match status" value="1"/>
</dbReference>
<dbReference type="Pfam" id="PF25794">
    <property type="entry name" value="SACS"/>
    <property type="match status" value="1"/>
</dbReference>
<feature type="compositionally biased region" description="Polar residues" evidence="1">
    <location>
        <begin position="1168"/>
        <end position="1177"/>
    </location>
</feature>
<dbReference type="InterPro" id="IPR036890">
    <property type="entry name" value="HATPase_C_sf"/>
</dbReference>
<name>A0A817QZM5_9BILA</name>
<comment type="caution">
    <text evidence="4">The sequence shown here is derived from an EMBL/GenBank/DDBJ whole genome shotgun (WGS) entry which is preliminary data.</text>
</comment>
<evidence type="ECO:0000313" key="6">
    <source>
        <dbReference type="Proteomes" id="UP000663833"/>
    </source>
</evidence>
<evidence type="ECO:0000313" key="4">
    <source>
        <dbReference type="EMBL" id="CAF3232918.1"/>
    </source>
</evidence>
<dbReference type="PANTHER" id="PTHR32387">
    <property type="entry name" value="WU:FJ29H11"/>
    <property type="match status" value="1"/>
</dbReference>
<organism evidence="4 6">
    <name type="scientific">Rotaria socialis</name>
    <dbReference type="NCBI Taxonomy" id="392032"/>
    <lineage>
        <taxon>Eukaryota</taxon>
        <taxon>Metazoa</taxon>
        <taxon>Spiralia</taxon>
        <taxon>Gnathifera</taxon>
        <taxon>Rotifera</taxon>
        <taxon>Eurotatoria</taxon>
        <taxon>Bdelloidea</taxon>
        <taxon>Philodinida</taxon>
        <taxon>Philodinidae</taxon>
        <taxon>Rotaria</taxon>
    </lineage>
</organism>
<evidence type="ECO:0008006" key="7">
    <source>
        <dbReference type="Google" id="ProtNLM"/>
    </source>
</evidence>
<evidence type="ECO:0000259" key="3">
    <source>
        <dbReference type="Pfam" id="PF25794"/>
    </source>
</evidence>
<gene>
    <name evidence="5" type="ORF">HFQ381_LOCUS19098</name>
    <name evidence="4" type="ORF">LUA448_LOCUS3841</name>
</gene>
<dbReference type="Proteomes" id="UP000663851">
    <property type="component" value="Unassembled WGS sequence"/>
</dbReference>
<feature type="region of interest" description="Disordered" evidence="1">
    <location>
        <begin position="1168"/>
        <end position="1217"/>
    </location>
</feature>
<feature type="domain" description="Sacsin/Nov" evidence="3">
    <location>
        <begin position="43"/>
        <end position="236"/>
    </location>
</feature>
<evidence type="ECO:0000256" key="1">
    <source>
        <dbReference type="SAM" id="MobiDB-lite"/>
    </source>
</evidence>
<dbReference type="EMBL" id="CAJOBO010001522">
    <property type="protein sequence ID" value="CAF4386361.1"/>
    <property type="molecule type" value="Genomic_DNA"/>
</dbReference>
<dbReference type="InterPro" id="IPR052957">
    <property type="entry name" value="Auxin_embryo_med"/>
</dbReference>
<dbReference type="NCBIfam" id="NF047352">
    <property type="entry name" value="P_loop_sacsin"/>
    <property type="match status" value="1"/>
</dbReference>
<evidence type="ECO:0000259" key="2">
    <source>
        <dbReference type="Pfam" id="PF13020"/>
    </source>
</evidence>
<dbReference type="EMBL" id="CAJNYD010000224">
    <property type="protein sequence ID" value="CAF3232918.1"/>
    <property type="molecule type" value="Genomic_DNA"/>
</dbReference>
<dbReference type="PANTHER" id="PTHR32387:SF0">
    <property type="entry name" value="PROTEIN NO VEIN"/>
    <property type="match status" value="1"/>
</dbReference>
<protein>
    <recommendedName>
        <fullName evidence="7">Protein NO VEIN C-terminal domain-containing protein</fullName>
    </recommendedName>
</protein>
<dbReference type="InterPro" id="IPR024975">
    <property type="entry name" value="NOV_C"/>
</dbReference>
<evidence type="ECO:0000313" key="5">
    <source>
        <dbReference type="EMBL" id="CAF4386361.1"/>
    </source>
</evidence>
<feature type="compositionally biased region" description="Polar residues" evidence="1">
    <location>
        <begin position="1185"/>
        <end position="1202"/>
    </location>
</feature>
<proteinExistence type="predicted"/>
<dbReference type="Gene3D" id="3.30.565.10">
    <property type="entry name" value="Histidine kinase-like ATPase, C-terminal domain"/>
    <property type="match status" value="1"/>
</dbReference>
<feature type="domain" description="Protein NO VEIN C-terminal" evidence="2">
    <location>
        <begin position="1309"/>
        <end position="1396"/>
    </location>
</feature>
<accession>A0A817QZM5</accession>
<sequence length="1432" mass="167664">MTTNETSLRQCIEELSAKNTDYKFPEQAINQAESLKSLSSDLYTDNIRFIYELIQNADDAQARNISLTILEEKYFIIAHNGKAFDEKDLKGICGVNNGTKKKDLDKTGYKGLGFKAVFGKSDKVMIYSHGEYFRFDSSYQIKWNKEWGTDDQQTWEKENDRQFIYPWQINPVWTNENEIPSLISIFLNQKKKRIHVAYVILLNNIGEINSAINQLKQQPDLFLFLRNISQITFLAESSNYTISIARDLSHGLKQVFVNNKPDSQWIIKRFELNIPDDVVDKLSKDTKAPEKLRFIKKAEMFLAAKYKAPSPNEHGDMISGGIEKLREQDSVLFSYLPTKIFGYKFPVLINANFLTNVNREQIHTDSVWNQWLFGRISGEIFQWIKELVNDNKFRSQAYRLIPSELHSENNILTKRFNDSLAENIKHCNFIRNRKNQLLRVDQVIMDSTSMSKQSSFINVDSMREYINNNEKNPCQYGDDPFIDYDINLNQIGVKTFTWDHCIDMFKSDIFIKTHSTEENKRMIEYFFAKYLKIDTDNGMNIDIQRIPFLMDQNNHLQLIKNIYFPTDTIGDNGTIDFEYLFVNKKIVTWLSEKAQHSIKKWLTDKGVDERTDLTYLRKTIIPNAASYITQENAIKTIKMLFMLFQKNVITKKELDQLRKLKLLTTRKTLISAEQCFFCDQYKPRLQLEVYLKAKEDVFLSFDYVTNHNDRKEDEDLTEWRRFFIKLGVQEELHLTVFDRKLTSFEAEGYGFSGQYLSSISPDRKHKVDAFFGLTTITFMQHTQNNYEFAKFFWSDVMKNLNANMLTQKIKVYWGHSNRRGATEGTLLDDADYISWFVKHIKCMPTTVKTCELSNSIFVDNKELKDLCGKYMCFPSILLPQEKTNWHGIFDFKTKLSIDDYFDLLQKIRDDENYLKDNLDRVQIIYSHILKEIYYWSSDERKAAKARAKSLYLLTENDQWKLTSNLYFYMEGHGTNNSLNDAIPCLKLDYKNRNNSHLPQFLELFNIKQLRVNDLKLADKKSSPAEHFRRKLIEILPFLKKWLTNLSFPSDAISLVDKKVQQDFDFIESDSLELFYNQNFVHKTNVYFDNGHKQLYVTRPWNSETTFIDLPNKLCQLLNIHGFEHKLRFLLKGTIEEIKKHFIEKSIKIPTNQDIVILEPVASSNALKQPKLSATATSEPKKSDSSIKNQKTNSNKSEITPVTTEALVTRSNNQKTKHDTSIINSTQHCPSILQHIPFPLYVPSQVPIQFMNSPIDQYKRAVSSVWISSENEQLDKIELTDLASNSVSLEDPFNGTEEFEGSYLNTGYIGEQMVYNYLVNKYRYHPNPVTIKWLNQTGESNLPYDIILTEPGKTHYIEVKSTRTHTQHAFPLSIHQIETFLRERENYFIYRVYIGEKKLVILDNIRWHLTQKQLACFLKILPISSYQTPLTSN</sequence>
<dbReference type="InterPro" id="IPR058210">
    <property type="entry name" value="SACS/Nov_dom"/>
</dbReference>
<reference evidence="4" key="1">
    <citation type="submission" date="2021-02" db="EMBL/GenBank/DDBJ databases">
        <authorList>
            <person name="Nowell W R."/>
        </authorList>
    </citation>
    <scope>NUCLEOTIDE SEQUENCE</scope>
</reference>